<evidence type="ECO:0000313" key="2">
    <source>
        <dbReference type="Proteomes" id="UP001341136"/>
    </source>
</evidence>
<dbReference type="Gene3D" id="3.40.50.150">
    <property type="entry name" value="Vaccinia Virus protein VP39"/>
    <property type="match status" value="1"/>
</dbReference>
<protein>
    <submittedName>
        <fullName evidence="1">SAM-dependent methyltransferase</fullName>
    </submittedName>
</protein>
<proteinExistence type="predicted"/>
<dbReference type="EMBL" id="CP144921">
    <property type="protein sequence ID" value="WWA32219.1"/>
    <property type="molecule type" value="Genomic_DNA"/>
</dbReference>
<accession>A0ABZ2CYE0</accession>
<gene>
    <name evidence="1" type="ORF">V5G21_10720</name>
</gene>
<reference evidence="1 2" key="1">
    <citation type="submission" date="2024-01" db="EMBL/GenBank/DDBJ databases">
        <title>Culturomics analysis of mouse respiratory tract.</title>
        <authorList>
            <person name="Phillips A.M."/>
            <person name="Collette N.M."/>
            <person name="Mageeney C.M."/>
            <person name="Sinha A."/>
            <person name="Hern K.E."/>
            <person name="Arkin A.P."/>
            <person name="Williams K.P."/>
            <person name="Branda S."/>
        </authorList>
    </citation>
    <scope>NUCLEOTIDE SEQUENCE [LARGE SCALE GENOMIC DNA]</scope>
    <source>
        <strain evidence="1 2">CP20</strain>
    </source>
</reference>
<dbReference type="RefSeq" id="WP_035202402.1">
    <property type="nucleotide sequence ID" value="NZ_CP144921.1"/>
</dbReference>
<sequence>MSLELDRVVFIGRTFAEYVAMFGLDMAKLQGRRILDCPAGACSFTKEAADLGIDATASDMAYQLSPAMIRQKGLADLGHTIDKIKQAKNDYIWTNVADVPALAAQRKQALLLATEDMDRRPERYVAAVLPKLPFANHTFDLVLSAHFLFTYSEQFDRAFHQSTLDELLRVAKEVRVFPLVSLDGKRSVHVDPLFKRLRQKGYTVVEKRVSYQFQKGADSVAIIRRAITMQISPYC</sequence>
<keyword evidence="1" id="KW-0489">Methyltransferase</keyword>
<name>A0ABZ2CYE0_9BACI</name>
<dbReference type="InterPro" id="IPR029063">
    <property type="entry name" value="SAM-dependent_MTases_sf"/>
</dbReference>
<evidence type="ECO:0000313" key="1">
    <source>
        <dbReference type="EMBL" id="WWA32219.1"/>
    </source>
</evidence>
<dbReference type="GO" id="GO:0008168">
    <property type="term" value="F:methyltransferase activity"/>
    <property type="evidence" value="ECO:0007669"/>
    <property type="project" value="UniProtKB-KW"/>
</dbReference>
<keyword evidence="1" id="KW-0808">Transferase</keyword>
<organism evidence="1 2">
    <name type="scientific">Shouchella rhizosphaerae</name>
    <dbReference type="NCBI Taxonomy" id="866786"/>
    <lineage>
        <taxon>Bacteria</taxon>
        <taxon>Bacillati</taxon>
        <taxon>Bacillota</taxon>
        <taxon>Bacilli</taxon>
        <taxon>Bacillales</taxon>
        <taxon>Bacillaceae</taxon>
        <taxon>Shouchella</taxon>
    </lineage>
</organism>
<keyword evidence="2" id="KW-1185">Reference proteome</keyword>
<dbReference type="GO" id="GO:0032259">
    <property type="term" value="P:methylation"/>
    <property type="evidence" value="ECO:0007669"/>
    <property type="project" value="UniProtKB-KW"/>
</dbReference>
<dbReference type="SUPFAM" id="SSF53335">
    <property type="entry name" value="S-adenosyl-L-methionine-dependent methyltransferases"/>
    <property type="match status" value="1"/>
</dbReference>
<dbReference type="Proteomes" id="UP001341136">
    <property type="component" value="Chromosome"/>
</dbReference>